<dbReference type="PANTHER" id="PTHR13056:SF0">
    <property type="entry name" value="VACUOLAR FUSION PROTEIN CCZ1 HOMOLOG-RELATED"/>
    <property type="match status" value="1"/>
</dbReference>
<proteinExistence type="inferred from homology"/>
<comment type="similarity">
    <text evidence="1">Belongs to the CCZ1 family.</text>
</comment>
<dbReference type="Pfam" id="PF19031">
    <property type="entry name" value="Intu_longin_1"/>
    <property type="match status" value="1"/>
</dbReference>
<evidence type="ECO:0000313" key="5">
    <source>
        <dbReference type="Proteomes" id="UP000383932"/>
    </source>
</evidence>
<gene>
    <name evidence="4" type="ORF">CTheo_3511</name>
</gene>
<accession>A0A5N5QPG4</accession>
<evidence type="ECO:0000256" key="2">
    <source>
        <dbReference type="SAM" id="MobiDB-lite"/>
    </source>
</evidence>
<comment type="caution">
    <text evidence="4">The sequence shown here is derived from an EMBL/GenBank/DDBJ whole genome shotgun (WGS) entry which is preliminary data.</text>
</comment>
<name>A0A5N5QPG4_9AGAM</name>
<feature type="compositionally biased region" description="Low complexity" evidence="2">
    <location>
        <begin position="361"/>
        <end position="374"/>
    </location>
</feature>
<dbReference type="PANTHER" id="PTHR13056">
    <property type="entry name" value="VACUOLAR FUSION PROTEIN CCZ1 HOMOLOG-RELATED"/>
    <property type="match status" value="1"/>
</dbReference>
<evidence type="ECO:0000313" key="4">
    <source>
        <dbReference type="EMBL" id="KAB5593046.1"/>
    </source>
</evidence>
<dbReference type="InterPro" id="IPR043987">
    <property type="entry name" value="CCZ1/INTU/HSP4_longin_1"/>
</dbReference>
<protein>
    <submittedName>
        <fullName evidence="4">Vacuolar fusion protein CCZ1</fullName>
    </submittedName>
</protein>
<dbReference type="OrthoDB" id="240546at2759"/>
<evidence type="ECO:0000256" key="1">
    <source>
        <dbReference type="ARBA" id="ARBA00005352"/>
    </source>
</evidence>
<dbReference type="AlphaFoldDB" id="A0A5N5QPG4"/>
<feature type="compositionally biased region" description="Polar residues" evidence="2">
    <location>
        <begin position="338"/>
        <end position="350"/>
    </location>
</feature>
<reference evidence="4 5" key="1">
    <citation type="journal article" date="2019" name="Fungal Biol. Biotechnol.">
        <title>Draft genome sequence of fastidious pathogen Ceratobasidium theobromae, which causes vascular-streak dieback in Theobroma cacao.</title>
        <authorList>
            <person name="Ali S.S."/>
            <person name="Asman A."/>
            <person name="Shao J."/>
            <person name="Firmansyah A.P."/>
            <person name="Susilo A.W."/>
            <person name="Rosmana A."/>
            <person name="McMahon P."/>
            <person name="Junaid M."/>
            <person name="Guest D."/>
            <person name="Kheng T.Y."/>
            <person name="Meinhardt L.W."/>
            <person name="Bailey B.A."/>
        </authorList>
    </citation>
    <scope>NUCLEOTIDE SEQUENCE [LARGE SCALE GENOMIC DNA]</scope>
    <source>
        <strain evidence="4 5">CT2</strain>
    </source>
</reference>
<feature type="region of interest" description="Disordered" evidence="2">
    <location>
        <begin position="314"/>
        <end position="454"/>
    </location>
</feature>
<feature type="compositionally biased region" description="Polar residues" evidence="2">
    <location>
        <begin position="387"/>
        <end position="401"/>
    </location>
</feature>
<dbReference type="Proteomes" id="UP000383932">
    <property type="component" value="Unassembled WGS sequence"/>
</dbReference>
<dbReference type="InterPro" id="IPR013176">
    <property type="entry name" value="Ccz1"/>
</dbReference>
<sequence>MSRIPPALAYLVIYNPTLQPDPEELTGDRDEDDVTEQAHVLFYTARERAVSRDRILRQVGLAKALANFAEMFTSRPGFDNVHAQKSRLVMISPESNFWIHACVNLAKTPKLIAKGAALPSGSNPEEFDYHNNSINDEVLRTQLLHAFQTFKLQYGGFTHIMETEGVRVLERRIESFFTPWAWQWNVGETPEFGRYLGLPIHPLKKQFASPIADYISHVPDTPTLILAPPHVITDPSLPQISPILPLAHFLEHLVPLPISKLDPPPLAAATTTATPMHMLTASGNAVAKYIAKPAAQVVDPRNWSWPALTFRKGSMRAKGKGREKAQITTEIGPDAKESSTAVDATAPGSTHSKDLLGPPDSEASSRASRSVSPSTIDHASLLDAQQDPISNTTINPDSTTIDPALIPLPDDSDSDATDPASSGDVNESGADPLDTERAPVTPRARVKSSESTVALEGKPIATNEDETISREVDSDDIAQMAAVERERSLTKSPSGSLQSTPLATVRAALPLEDPEPENPVPQLVTVSAQISVPLETSSGAIHVWLDSLAESGNGINNAQRQRLAWIAIPGLLVAGVTSEENENAWKDAARQVLFSIDEIIQKRQLTAAETTLRALNTTKIIAQYSTTQLSGSPSLPRFTSESPSLFSSARALQFATSPAIREIVTQTKWGTWCAARQSTIKSRVYIEVDRKDANLVDVDHELGSACRRWDEYDI</sequence>
<dbReference type="GO" id="GO:0016192">
    <property type="term" value="P:vesicle-mediated transport"/>
    <property type="evidence" value="ECO:0007669"/>
    <property type="project" value="InterPro"/>
</dbReference>
<organism evidence="4 5">
    <name type="scientific">Ceratobasidium theobromae</name>
    <dbReference type="NCBI Taxonomy" id="1582974"/>
    <lineage>
        <taxon>Eukaryota</taxon>
        <taxon>Fungi</taxon>
        <taxon>Dikarya</taxon>
        <taxon>Basidiomycota</taxon>
        <taxon>Agaricomycotina</taxon>
        <taxon>Agaricomycetes</taxon>
        <taxon>Cantharellales</taxon>
        <taxon>Ceratobasidiaceae</taxon>
        <taxon>Ceratobasidium</taxon>
    </lineage>
</organism>
<dbReference type="GO" id="GO:0035658">
    <property type="term" value="C:Mon1-Ccz1 complex"/>
    <property type="evidence" value="ECO:0007669"/>
    <property type="project" value="InterPro"/>
</dbReference>
<keyword evidence="5" id="KW-1185">Reference proteome</keyword>
<dbReference type="EMBL" id="SSOP01000047">
    <property type="protein sequence ID" value="KAB5593046.1"/>
    <property type="molecule type" value="Genomic_DNA"/>
</dbReference>
<evidence type="ECO:0000259" key="3">
    <source>
        <dbReference type="Pfam" id="PF19031"/>
    </source>
</evidence>
<feature type="domain" description="CCZ1/INTU/HSP4 first Longin" evidence="3">
    <location>
        <begin position="30"/>
        <end position="155"/>
    </location>
</feature>